<dbReference type="EMBL" id="GBXM01090681">
    <property type="protein sequence ID" value="JAH17896.1"/>
    <property type="molecule type" value="Transcribed_RNA"/>
</dbReference>
<accession>A0A0E9QLX5</accession>
<proteinExistence type="predicted"/>
<protein>
    <submittedName>
        <fullName evidence="1">Uncharacterized protein</fullName>
    </submittedName>
</protein>
<reference evidence="1" key="1">
    <citation type="submission" date="2014-11" db="EMBL/GenBank/DDBJ databases">
        <authorList>
            <person name="Amaro Gonzalez C."/>
        </authorList>
    </citation>
    <scope>NUCLEOTIDE SEQUENCE</scope>
</reference>
<name>A0A0E9QLX5_ANGAN</name>
<evidence type="ECO:0000313" key="1">
    <source>
        <dbReference type="EMBL" id="JAH17896.1"/>
    </source>
</evidence>
<organism evidence="1">
    <name type="scientific">Anguilla anguilla</name>
    <name type="common">European freshwater eel</name>
    <name type="synonym">Muraena anguilla</name>
    <dbReference type="NCBI Taxonomy" id="7936"/>
    <lineage>
        <taxon>Eukaryota</taxon>
        <taxon>Metazoa</taxon>
        <taxon>Chordata</taxon>
        <taxon>Craniata</taxon>
        <taxon>Vertebrata</taxon>
        <taxon>Euteleostomi</taxon>
        <taxon>Actinopterygii</taxon>
        <taxon>Neopterygii</taxon>
        <taxon>Teleostei</taxon>
        <taxon>Anguilliformes</taxon>
        <taxon>Anguillidae</taxon>
        <taxon>Anguilla</taxon>
    </lineage>
</organism>
<sequence length="30" mass="3633">MFSVKTKQIQNEKLSLKQAQLKLEYFLVNY</sequence>
<reference evidence="1" key="2">
    <citation type="journal article" date="2015" name="Fish Shellfish Immunol.">
        <title>Early steps in the European eel (Anguilla anguilla)-Vibrio vulnificus interaction in the gills: Role of the RtxA13 toxin.</title>
        <authorList>
            <person name="Callol A."/>
            <person name="Pajuelo D."/>
            <person name="Ebbesson L."/>
            <person name="Teles M."/>
            <person name="MacKenzie S."/>
            <person name="Amaro C."/>
        </authorList>
    </citation>
    <scope>NUCLEOTIDE SEQUENCE</scope>
</reference>
<dbReference type="AlphaFoldDB" id="A0A0E9QLX5"/>